<evidence type="ECO:0000313" key="1">
    <source>
        <dbReference type="EMBL" id="PIN00737.1"/>
    </source>
</evidence>
<protein>
    <submittedName>
        <fullName evidence="1">Uncharacterized protein</fullName>
    </submittedName>
</protein>
<reference evidence="2" key="1">
    <citation type="journal article" date="2018" name="Gigascience">
        <title>Genome assembly of the Pink Ipe (Handroanthus impetiginosus, Bignoniaceae), a highly valued, ecologically keystone Neotropical timber forest tree.</title>
        <authorList>
            <person name="Silva-Junior O.B."/>
            <person name="Grattapaglia D."/>
            <person name="Novaes E."/>
            <person name="Collevatti R.G."/>
        </authorList>
    </citation>
    <scope>NUCLEOTIDE SEQUENCE [LARGE SCALE GENOMIC DNA]</scope>
    <source>
        <strain evidence="2">cv. UFG-1</strain>
    </source>
</reference>
<dbReference type="Proteomes" id="UP000231279">
    <property type="component" value="Unassembled WGS sequence"/>
</dbReference>
<organism evidence="1 2">
    <name type="scientific">Handroanthus impetiginosus</name>
    <dbReference type="NCBI Taxonomy" id="429701"/>
    <lineage>
        <taxon>Eukaryota</taxon>
        <taxon>Viridiplantae</taxon>
        <taxon>Streptophyta</taxon>
        <taxon>Embryophyta</taxon>
        <taxon>Tracheophyta</taxon>
        <taxon>Spermatophyta</taxon>
        <taxon>Magnoliopsida</taxon>
        <taxon>eudicotyledons</taxon>
        <taxon>Gunneridae</taxon>
        <taxon>Pentapetalae</taxon>
        <taxon>asterids</taxon>
        <taxon>lamiids</taxon>
        <taxon>Lamiales</taxon>
        <taxon>Bignoniaceae</taxon>
        <taxon>Crescentiina</taxon>
        <taxon>Tabebuia alliance</taxon>
        <taxon>Handroanthus</taxon>
    </lineage>
</organism>
<evidence type="ECO:0000313" key="2">
    <source>
        <dbReference type="Proteomes" id="UP000231279"/>
    </source>
</evidence>
<keyword evidence="2" id="KW-1185">Reference proteome</keyword>
<dbReference type="EMBL" id="NKXS01006780">
    <property type="protein sequence ID" value="PIN00737.1"/>
    <property type="molecule type" value="Genomic_DNA"/>
</dbReference>
<sequence>MYRFKQLKHQQEVFGYLIRLFLVHYDSDSHIVAAPPFVLDYITMKFPIAEVYMSNGEAQWTDMCFVFGTLNLVYGFKDNEVIEISDD</sequence>
<comment type="caution">
    <text evidence="1">The sequence shown here is derived from an EMBL/GenBank/DDBJ whole genome shotgun (WGS) entry which is preliminary data.</text>
</comment>
<name>A0A2G9G611_9LAMI</name>
<gene>
    <name evidence="1" type="ORF">CDL12_26759</name>
</gene>
<dbReference type="AlphaFoldDB" id="A0A2G9G611"/>
<accession>A0A2G9G611</accession>
<proteinExistence type="predicted"/>